<reference evidence="7" key="1">
    <citation type="journal article" date="2019" name="Int. J. Syst. Evol. Microbiol.">
        <title>The Global Catalogue of Microorganisms (GCM) 10K type strain sequencing project: providing services to taxonomists for standard genome sequencing and annotation.</title>
        <authorList>
            <consortium name="The Broad Institute Genomics Platform"/>
            <consortium name="The Broad Institute Genome Sequencing Center for Infectious Disease"/>
            <person name="Wu L."/>
            <person name="Ma J."/>
        </authorList>
    </citation>
    <scope>NUCLEOTIDE SEQUENCE [LARGE SCALE GENOMIC DNA]</scope>
    <source>
        <strain evidence="7">JCM 16231</strain>
    </source>
</reference>
<proteinExistence type="predicted"/>
<accession>A0ABN1K756</accession>
<keyword evidence="3 5" id="KW-1133">Transmembrane helix</keyword>
<dbReference type="Proteomes" id="UP001500185">
    <property type="component" value="Unassembled WGS sequence"/>
</dbReference>
<sequence>METNQTQPPKPNSHMPMAIISTVISVIACSIIPSTIFGIISIVYASKVNSKYNMQDYEGAVRASKNAKTWWIVTIVSIVVLFIIGIILFTSAFGEEFMDKFMEEYQKELEKANR</sequence>
<evidence type="ECO:0000313" key="6">
    <source>
        <dbReference type="EMBL" id="GAA0756963.1"/>
    </source>
</evidence>
<comment type="caution">
    <text evidence="6">The sequence shown here is derived from an EMBL/GenBank/DDBJ whole genome shotgun (WGS) entry which is preliminary data.</text>
</comment>
<organism evidence="6 7">
    <name type="scientific">Psychroflexus lacisalsi</name>
    <dbReference type="NCBI Taxonomy" id="503928"/>
    <lineage>
        <taxon>Bacteria</taxon>
        <taxon>Pseudomonadati</taxon>
        <taxon>Bacteroidota</taxon>
        <taxon>Flavobacteriia</taxon>
        <taxon>Flavobacteriales</taxon>
        <taxon>Flavobacteriaceae</taxon>
        <taxon>Psychroflexus</taxon>
    </lineage>
</organism>
<evidence type="ECO:0000256" key="5">
    <source>
        <dbReference type="SAM" id="Phobius"/>
    </source>
</evidence>
<dbReference type="Pfam" id="PF04505">
    <property type="entry name" value="CD225"/>
    <property type="match status" value="1"/>
</dbReference>
<keyword evidence="7" id="KW-1185">Reference proteome</keyword>
<evidence type="ECO:0008006" key="8">
    <source>
        <dbReference type="Google" id="ProtNLM"/>
    </source>
</evidence>
<dbReference type="PANTHER" id="PTHR14948:SF44">
    <property type="entry name" value="PROLINE-RICH TRANSMEMBRANE PROTEIN 1-LIKE"/>
    <property type="match status" value="1"/>
</dbReference>
<dbReference type="InterPro" id="IPR051423">
    <property type="entry name" value="CD225/Dispanin"/>
</dbReference>
<protein>
    <recommendedName>
        <fullName evidence="8">Interferon-induced transmembrane protein</fullName>
    </recommendedName>
</protein>
<dbReference type="PANTHER" id="PTHR14948">
    <property type="entry name" value="NG5"/>
    <property type="match status" value="1"/>
</dbReference>
<evidence type="ECO:0000256" key="1">
    <source>
        <dbReference type="ARBA" id="ARBA00004370"/>
    </source>
</evidence>
<feature type="transmembrane region" description="Helical" evidence="5">
    <location>
        <begin position="70"/>
        <end position="93"/>
    </location>
</feature>
<dbReference type="EMBL" id="BAAAGG010000005">
    <property type="protein sequence ID" value="GAA0756963.1"/>
    <property type="molecule type" value="Genomic_DNA"/>
</dbReference>
<evidence type="ECO:0000256" key="2">
    <source>
        <dbReference type="ARBA" id="ARBA00022692"/>
    </source>
</evidence>
<comment type="subcellular location">
    <subcellularLocation>
        <location evidence="1">Membrane</location>
    </subcellularLocation>
</comment>
<dbReference type="InterPro" id="IPR007593">
    <property type="entry name" value="CD225/Dispanin_fam"/>
</dbReference>
<feature type="transmembrane region" description="Helical" evidence="5">
    <location>
        <begin position="18"/>
        <end position="45"/>
    </location>
</feature>
<dbReference type="RefSeq" id="WP_224453818.1">
    <property type="nucleotide sequence ID" value="NZ_BAAAGG010000005.1"/>
</dbReference>
<evidence type="ECO:0000313" key="7">
    <source>
        <dbReference type="Proteomes" id="UP001500185"/>
    </source>
</evidence>
<evidence type="ECO:0000256" key="4">
    <source>
        <dbReference type="ARBA" id="ARBA00023136"/>
    </source>
</evidence>
<keyword evidence="4 5" id="KW-0472">Membrane</keyword>
<keyword evidence="2 5" id="KW-0812">Transmembrane</keyword>
<gene>
    <name evidence="6" type="ORF">GCM10009433_12770</name>
</gene>
<name>A0ABN1K756_9FLAO</name>
<evidence type="ECO:0000256" key="3">
    <source>
        <dbReference type="ARBA" id="ARBA00022989"/>
    </source>
</evidence>